<name>A0A4Q0YNV7_9GAMM</name>
<dbReference type="InterPro" id="IPR050345">
    <property type="entry name" value="Aliph_Amidase/BUP"/>
</dbReference>
<dbReference type="InterPro" id="IPR003010">
    <property type="entry name" value="C-N_Hydrolase"/>
</dbReference>
<protein>
    <recommendedName>
        <fullName evidence="2">CN hydrolase domain-containing protein</fullName>
    </recommendedName>
</protein>
<accession>A0A4Q0YNV7</accession>
<dbReference type="AlphaFoldDB" id="A0A4Q0YNV7"/>
<dbReference type="OrthoDB" id="8893832at2"/>
<organism evidence="3 4">
    <name type="scientific">Veronia nyctiphanis</name>
    <dbReference type="NCBI Taxonomy" id="1278244"/>
    <lineage>
        <taxon>Bacteria</taxon>
        <taxon>Pseudomonadati</taxon>
        <taxon>Pseudomonadota</taxon>
        <taxon>Gammaproteobacteria</taxon>
        <taxon>Vibrionales</taxon>
        <taxon>Vibrionaceae</taxon>
        <taxon>Veronia</taxon>
    </lineage>
</organism>
<evidence type="ECO:0000259" key="2">
    <source>
        <dbReference type="PROSITE" id="PS50263"/>
    </source>
</evidence>
<comment type="caution">
    <text evidence="3">The sequence shown here is derived from an EMBL/GenBank/DDBJ whole genome shotgun (WGS) entry which is preliminary data.</text>
</comment>
<dbReference type="RefSeq" id="WP_129123404.1">
    <property type="nucleotide sequence ID" value="NZ_PEIB01000026.1"/>
</dbReference>
<proteinExistence type="predicted"/>
<dbReference type="GO" id="GO:0016811">
    <property type="term" value="F:hydrolase activity, acting on carbon-nitrogen (but not peptide) bonds, in linear amides"/>
    <property type="evidence" value="ECO:0007669"/>
    <property type="project" value="TreeGrafter"/>
</dbReference>
<dbReference type="PROSITE" id="PS50263">
    <property type="entry name" value="CN_HYDROLASE"/>
    <property type="match status" value="1"/>
</dbReference>
<dbReference type="EMBL" id="PEIB01000026">
    <property type="protein sequence ID" value="RXJ72135.1"/>
    <property type="molecule type" value="Genomic_DNA"/>
</dbReference>
<keyword evidence="4" id="KW-1185">Reference proteome</keyword>
<dbReference type="PANTHER" id="PTHR43674">
    <property type="entry name" value="NITRILASE C965.09-RELATED"/>
    <property type="match status" value="1"/>
</dbReference>
<dbReference type="SUPFAM" id="SSF56317">
    <property type="entry name" value="Carbon-nitrogen hydrolase"/>
    <property type="match status" value="1"/>
</dbReference>
<feature type="domain" description="CN hydrolase" evidence="2">
    <location>
        <begin position="1"/>
        <end position="239"/>
    </location>
</feature>
<keyword evidence="1" id="KW-0378">Hydrolase</keyword>
<evidence type="ECO:0000313" key="3">
    <source>
        <dbReference type="EMBL" id="RXJ72135.1"/>
    </source>
</evidence>
<dbReference type="Pfam" id="PF00795">
    <property type="entry name" value="CN_hydrolase"/>
    <property type="match status" value="1"/>
</dbReference>
<dbReference type="InterPro" id="IPR036526">
    <property type="entry name" value="C-N_Hydrolase_sf"/>
</dbReference>
<gene>
    <name evidence="3" type="ORF">CS022_17875</name>
</gene>
<evidence type="ECO:0000313" key="4">
    <source>
        <dbReference type="Proteomes" id="UP000290287"/>
    </source>
</evidence>
<dbReference type="Proteomes" id="UP000290287">
    <property type="component" value="Unassembled WGS sequence"/>
</dbReference>
<reference evidence="3 4" key="1">
    <citation type="submission" date="2017-10" db="EMBL/GenBank/DDBJ databases">
        <title>Nyctiphanis sp. nov., isolated from the stomach of the euphausiid Nyctiphanes simplex (Hansen, 1911) in the Gulf of California.</title>
        <authorList>
            <person name="Gomez-Gil B."/>
            <person name="Aguilar-Mendez M."/>
            <person name="Lopez-Cortes A."/>
            <person name="Gomez-Gutierrez J."/>
            <person name="Roque A."/>
            <person name="Lang E."/>
            <person name="Gonzalez-Castillo A."/>
        </authorList>
    </citation>
    <scope>NUCLEOTIDE SEQUENCE [LARGE SCALE GENOMIC DNA]</scope>
    <source>
        <strain evidence="3 4">CAIM 600</strain>
    </source>
</reference>
<evidence type="ECO:0000256" key="1">
    <source>
        <dbReference type="ARBA" id="ARBA00022801"/>
    </source>
</evidence>
<dbReference type="PANTHER" id="PTHR43674:SF2">
    <property type="entry name" value="BETA-UREIDOPROPIONASE"/>
    <property type="match status" value="1"/>
</dbReference>
<sequence length="255" mass="28064">MKLGIVQMPMAWTSEENTKVMCDVLNQHSYLDIVLFPELSISGFHRNIREEIKADKISEAVRQIANACRASKIAAFVGSPTINNGLYYNSYLAFDEKGEVVAHWHKAGLTPSESEVFEPGRFSVVNKICGLACTALICREANDSSWFINECQPDLPDIVIWPCYVGNLSNDSDDTGFNDGVSRIAKNLSAYLFQTNWPVSLNQPEATGLGGSKVFSPKGAILAQLPIDKTCIGIFDLDTHFLSVEPLNLSIDAIQ</sequence>
<dbReference type="Gene3D" id="3.60.110.10">
    <property type="entry name" value="Carbon-nitrogen hydrolase"/>
    <property type="match status" value="1"/>
</dbReference>